<feature type="region of interest" description="Disordered" evidence="1">
    <location>
        <begin position="106"/>
        <end position="126"/>
    </location>
</feature>
<reference evidence="3" key="1">
    <citation type="journal article" date="2019" name="Int. J. Syst. Evol. Microbiol.">
        <title>The Global Catalogue of Microorganisms (GCM) 10K type strain sequencing project: providing services to taxonomists for standard genome sequencing and annotation.</title>
        <authorList>
            <consortium name="The Broad Institute Genomics Platform"/>
            <consortium name="The Broad Institute Genome Sequencing Center for Infectious Disease"/>
            <person name="Wu L."/>
            <person name="Ma J."/>
        </authorList>
    </citation>
    <scope>NUCLEOTIDE SEQUENCE [LARGE SCALE GENOMIC DNA]</scope>
    <source>
        <strain evidence="3">CGMCC 1.6960</strain>
    </source>
</reference>
<evidence type="ECO:0000256" key="1">
    <source>
        <dbReference type="SAM" id="MobiDB-lite"/>
    </source>
</evidence>
<proteinExistence type="predicted"/>
<evidence type="ECO:0000313" key="3">
    <source>
        <dbReference type="Proteomes" id="UP000626982"/>
    </source>
</evidence>
<sequence>MIPADWIPHRRADRELVGYLREAGDGFQAMDLFGRPLGEPADWLEAEEALEAHGLAWLMEPFLLDVDGRDVRVRVVEATPQRIRVKRDDFGDIGAEQAFWEVPVPETGRLRPAPPLTEWPGPGAAR</sequence>
<name>A0ABQ2KPZ8_9MICO</name>
<organism evidence="2 3">
    <name type="scientific">Agrococcus terreus</name>
    <dbReference type="NCBI Taxonomy" id="574649"/>
    <lineage>
        <taxon>Bacteria</taxon>
        <taxon>Bacillati</taxon>
        <taxon>Actinomycetota</taxon>
        <taxon>Actinomycetes</taxon>
        <taxon>Micrococcales</taxon>
        <taxon>Microbacteriaceae</taxon>
        <taxon>Agrococcus</taxon>
    </lineage>
</organism>
<accession>A0ABQ2KPZ8</accession>
<gene>
    <name evidence="2" type="ORF">GCM10010968_25530</name>
</gene>
<dbReference type="EMBL" id="BMLM01000002">
    <property type="protein sequence ID" value="GGN89157.1"/>
    <property type="molecule type" value="Genomic_DNA"/>
</dbReference>
<keyword evidence="3" id="KW-1185">Reference proteome</keyword>
<dbReference type="Proteomes" id="UP000626982">
    <property type="component" value="Unassembled WGS sequence"/>
</dbReference>
<dbReference type="RefSeq" id="WP_188718679.1">
    <property type="nucleotide sequence ID" value="NZ_BAABBD010000004.1"/>
</dbReference>
<evidence type="ECO:0000313" key="2">
    <source>
        <dbReference type="EMBL" id="GGN89157.1"/>
    </source>
</evidence>
<comment type="caution">
    <text evidence="2">The sequence shown here is derived from an EMBL/GenBank/DDBJ whole genome shotgun (WGS) entry which is preliminary data.</text>
</comment>
<protein>
    <submittedName>
        <fullName evidence="2">Uncharacterized protein</fullName>
    </submittedName>
</protein>